<keyword evidence="2" id="KW-1185">Reference proteome</keyword>
<proteinExistence type="predicted"/>
<accession>A0ACB9JQN5</accession>
<dbReference type="Proteomes" id="UP001056120">
    <property type="component" value="Linkage Group LG03"/>
</dbReference>
<dbReference type="EMBL" id="CM042020">
    <property type="protein sequence ID" value="KAI3822341.1"/>
    <property type="molecule type" value="Genomic_DNA"/>
</dbReference>
<protein>
    <submittedName>
        <fullName evidence="1">Uncharacterized protein</fullName>
    </submittedName>
</protein>
<name>A0ACB9JQN5_9ASTR</name>
<comment type="caution">
    <text evidence="1">The sequence shown here is derived from an EMBL/GenBank/DDBJ whole genome shotgun (WGS) entry which is preliminary data.</text>
</comment>
<evidence type="ECO:0000313" key="2">
    <source>
        <dbReference type="Proteomes" id="UP001056120"/>
    </source>
</evidence>
<reference evidence="1 2" key="2">
    <citation type="journal article" date="2022" name="Mol. Ecol. Resour.">
        <title>The genomes of chicory, endive, great burdock and yacon provide insights into Asteraceae paleo-polyploidization history and plant inulin production.</title>
        <authorList>
            <person name="Fan W."/>
            <person name="Wang S."/>
            <person name="Wang H."/>
            <person name="Wang A."/>
            <person name="Jiang F."/>
            <person name="Liu H."/>
            <person name="Zhao H."/>
            <person name="Xu D."/>
            <person name="Zhang Y."/>
        </authorList>
    </citation>
    <scope>NUCLEOTIDE SEQUENCE [LARGE SCALE GENOMIC DNA]</scope>
    <source>
        <strain evidence="2">cv. Yunnan</strain>
        <tissue evidence="1">Leaves</tissue>
    </source>
</reference>
<evidence type="ECO:0000313" key="1">
    <source>
        <dbReference type="EMBL" id="KAI3822341.1"/>
    </source>
</evidence>
<reference evidence="2" key="1">
    <citation type="journal article" date="2022" name="Mol. Ecol. Resour.">
        <title>The genomes of chicory, endive, great burdock and yacon provide insights into Asteraceae palaeo-polyploidization history and plant inulin production.</title>
        <authorList>
            <person name="Fan W."/>
            <person name="Wang S."/>
            <person name="Wang H."/>
            <person name="Wang A."/>
            <person name="Jiang F."/>
            <person name="Liu H."/>
            <person name="Zhao H."/>
            <person name="Xu D."/>
            <person name="Zhang Y."/>
        </authorList>
    </citation>
    <scope>NUCLEOTIDE SEQUENCE [LARGE SCALE GENOMIC DNA]</scope>
    <source>
        <strain evidence="2">cv. Yunnan</strain>
    </source>
</reference>
<gene>
    <name evidence="1" type="ORF">L1987_09930</name>
</gene>
<organism evidence="1 2">
    <name type="scientific">Smallanthus sonchifolius</name>
    <dbReference type="NCBI Taxonomy" id="185202"/>
    <lineage>
        <taxon>Eukaryota</taxon>
        <taxon>Viridiplantae</taxon>
        <taxon>Streptophyta</taxon>
        <taxon>Embryophyta</taxon>
        <taxon>Tracheophyta</taxon>
        <taxon>Spermatophyta</taxon>
        <taxon>Magnoliopsida</taxon>
        <taxon>eudicotyledons</taxon>
        <taxon>Gunneridae</taxon>
        <taxon>Pentapetalae</taxon>
        <taxon>asterids</taxon>
        <taxon>campanulids</taxon>
        <taxon>Asterales</taxon>
        <taxon>Asteraceae</taxon>
        <taxon>Asteroideae</taxon>
        <taxon>Heliantheae alliance</taxon>
        <taxon>Millerieae</taxon>
        <taxon>Smallanthus</taxon>
    </lineage>
</organism>
<sequence length="340" mass="37434">MENKQELKIHSENSNLMANTTFSEQIPAVYGGGGSFFDAYLDMLAFQDYGGACLSDLFQPPTPPPSLVVEQQQNHHPPPVSTVPETAEVVNTPTQNSSSISYSSNEGANIVDQENNGRSADDDVDDDDEDQEKSTTNKQLKPKKKNPKKQREPRFAFMTKSDIDHLDDGYRWRKYGQKAVKNSPYPRSYHRCTSVACGVKKRVERSSDDPSIVITTYEGTHTHPYPMTPRGTIGISPETPCYGGFSGGGGGGGGGGGSVSSFLFTQPYYQHLQPQLQPYVHNQTTPSSSLSFSPPNASTHHLSSYSRLLQERRFCPSASSTFVADHGLLEDVVLFQIRKD</sequence>